<protein>
    <submittedName>
        <fullName evidence="4">Uncharacterized protein</fullName>
    </submittedName>
</protein>
<evidence type="ECO:0000256" key="1">
    <source>
        <dbReference type="SAM" id="MobiDB-lite"/>
    </source>
</evidence>
<feature type="compositionally biased region" description="Low complexity" evidence="1">
    <location>
        <begin position="85"/>
        <end position="97"/>
    </location>
</feature>
<feature type="compositionally biased region" description="Low complexity" evidence="1">
    <location>
        <begin position="116"/>
        <end position="127"/>
    </location>
</feature>
<feature type="chain" id="PRO_5045888197" evidence="3">
    <location>
        <begin position="22"/>
        <end position="555"/>
    </location>
</feature>
<feature type="region of interest" description="Disordered" evidence="1">
    <location>
        <begin position="309"/>
        <end position="555"/>
    </location>
</feature>
<feature type="compositionally biased region" description="Low complexity" evidence="1">
    <location>
        <begin position="137"/>
        <end position="169"/>
    </location>
</feature>
<keyword evidence="3" id="KW-0732">Signal</keyword>
<feature type="region of interest" description="Disordered" evidence="1">
    <location>
        <begin position="72"/>
        <end position="182"/>
    </location>
</feature>
<keyword evidence="5" id="KW-1185">Reference proteome</keyword>
<gene>
    <name evidence="4" type="ORF">ACFOYY_37760</name>
</gene>
<dbReference type="EMBL" id="JBHSBC010000049">
    <property type="protein sequence ID" value="MFC3985925.1"/>
    <property type="molecule type" value="Genomic_DNA"/>
</dbReference>
<feature type="compositionally biased region" description="Low complexity" evidence="1">
    <location>
        <begin position="479"/>
        <end position="489"/>
    </location>
</feature>
<organism evidence="4 5">
    <name type="scientific">Streptosporangium jomthongense</name>
    <dbReference type="NCBI Taxonomy" id="1193683"/>
    <lineage>
        <taxon>Bacteria</taxon>
        <taxon>Bacillati</taxon>
        <taxon>Actinomycetota</taxon>
        <taxon>Actinomycetes</taxon>
        <taxon>Streptosporangiales</taxon>
        <taxon>Streptosporangiaceae</taxon>
        <taxon>Streptosporangium</taxon>
    </lineage>
</organism>
<proteinExistence type="predicted"/>
<name>A0ABV8FE27_9ACTN</name>
<feature type="signal peptide" evidence="3">
    <location>
        <begin position="1"/>
        <end position="21"/>
    </location>
</feature>
<comment type="caution">
    <text evidence="4">The sequence shown here is derived from an EMBL/GenBank/DDBJ whole genome shotgun (WGS) entry which is preliminary data.</text>
</comment>
<dbReference type="Proteomes" id="UP001595698">
    <property type="component" value="Unassembled WGS sequence"/>
</dbReference>
<dbReference type="RefSeq" id="WP_386196061.1">
    <property type="nucleotide sequence ID" value="NZ_JBHSBC010000049.1"/>
</dbReference>
<keyword evidence="2" id="KW-0472">Membrane</keyword>
<keyword evidence="2" id="KW-1133">Transmembrane helix</keyword>
<evidence type="ECO:0000256" key="3">
    <source>
        <dbReference type="SAM" id="SignalP"/>
    </source>
</evidence>
<evidence type="ECO:0000256" key="2">
    <source>
        <dbReference type="SAM" id="Phobius"/>
    </source>
</evidence>
<keyword evidence="2" id="KW-0812">Transmembrane</keyword>
<feature type="compositionally biased region" description="Gly residues" evidence="1">
    <location>
        <begin position="395"/>
        <end position="419"/>
    </location>
</feature>
<reference evidence="5" key="1">
    <citation type="journal article" date="2019" name="Int. J. Syst. Evol. Microbiol.">
        <title>The Global Catalogue of Microorganisms (GCM) 10K type strain sequencing project: providing services to taxonomists for standard genome sequencing and annotation.</title>
        <authorList>
            <consortium name="The Broad Institute Genomics Platform"/>
            <consortium name="The Broad Institute Genome Sequencing Center for Infectious Disease"/>
            <person name="Wu L."/>
            <person name="Ma J."/>
        </authorList>
    </citation>
    <scope>NUCLEOTIDE SEQUENCE [LARGE SCALE GENOMIC DNA]</scope>
    <source>
        <strain evidence="5">TBRC 7912</strain>
    </source>
</reference>
<feature type="compositionally biased region" description="Basic residues" evidence="1">
    <location>
        <begin position="546"/>
        <end position="555"/>
    </location>
</feature>
<feature type="transmembrane region" description="Helical" evidence="2">
    <location>
        <begin position="205"/>
        <end position="223"/>
    </location>
</feature>
<evidence type="ECO:0000313" key="4">
    <source>
        <dbReference type="EMBL" id="MFC3985925.1"/>
    </source>
</evidence>
<accession>A0ABV8FE27</accession>
<sequence>MRRSRRAATVSAVLVSVGVCAGLVVANAPFANRTPVGVTRLLAANPSEIPGCDIDPAGPCEEEPTPVVTVTVTSDPDPLPPSPTPQKTVTTTVTVTPSPKPKKPKKPQVPEPTPTPATVETPTTAPVVPDPTPTADPTPSDQAPVFPTTEETQQPTPTPTLTPVTGATPEPTESTTFEDNGPASVPYEIRNAGSDFDAAGLSQRLGIPALVLALLVLFAVLIFEGRLRRLAHASAVRRAGPRGPGAGLDPRLYPQGAAYAPAPGMPPTVYQGGTAYAPIISFVPMQMYAPVLPEGYAPEQYEQPTSYMPVPGQEQPFGQEQHPGYGEPARPEEFTGDAARPFPQGSERFDGPLPQDPPGVPQRGVPGAVQGDFPGAPFPQRPDEFPGAPVPPGNLPGGTGEFPGGLPGGAGGFPGGPGEFTGPIHGPQGPGEFPGAPFPQEPQDDRRPFGLEPLPGTKPAGEQQPRRPFGLEPLPGTKPEPSGGPQEPQGARRPFGLEPLPPAKSKRGRSKAPKPEAPAPEVSNFEPPGSGPSGTAVYPLPGEGGKKKRGLFRKK</sequence>
<evidence type="ECO:0000313" key="5">
    <source>
        <dbReference type="Proteomes" id="UP001595698"/>
    </source>
</evidence>